<dbReference type="InterPro" id="IPR019874">
    <property type="entry name" value="RF_methyltr_PrmC"/>
</dbReference>
<feature type="binding site" evidence="5">
    <location>
        <begin position="120"/>
        <end position="124"/>
    </location>
    <ligand>
        <name>S-adenosyl-L-methionine</name>
        <dbReference type="ChEBI" id="CHEBI:59789"/>
    </ligand>
</feature>
<accession>A0A437S8P9</accession>
<dbReference type="Gene3D" id="3.40.50.150">
    <property type="entry name" value="Vaccinia Virus protein VP39"/>
    <property type="match status" value="1"/>
</dbReference>
<gene>
    <name evidence="5 8" type="primary">prmC</name>
    <name evidence="8" type="ORF">EF514_02795</name>
</gene>
<dbReference type="InterPro" id="IPR007848">
    <property type="entry name" value="Small_mtfrase_dom"/>
</dbReference>
<dbReference type="Proteomes" id="UP000288812">
    <property type="component" value="Unassembled WGS sequence"/>
</dbReference>
<name>A0A437S8P9_9FIRM</name>
<keyword evidence="1 5" id="KW-0489">Methyltransferase</keyword>
<dbReference type="PANTHER" id="PTHR18895">
    <property type="entry name" value="HEMK METHYLTRANSFERASE"/>
    <property type="match status" value="1"/>
</dbReference>
<dbReference type="GO" id="GO:0032259">
    <property type="term" value="P:methylation"/>
    <property type="evidence" value="ECO:0007669"/>
    <property type="project" value="UniProtKB-KW"/>
</dbReference>
<dbReference type="GO" id="GO:0003676">
    <property type="term" value="F:nucleic acid binding"/>
    <property type="evidence" value="ECO:0007669"/>
    <property type="project" value="InterPro"/>
</dbReference>
<comment type="similarity">
    <text evidence="5">Belongs to the protein N5-glutamine methyltransferase family. PrmC subfamily.</text>
</comment>
<comment type="catalytic activity">
    <reaction evidence="4 5">
        <text>L-glutaminyl-[peptide chain release factor] + S-adenosyl-L-methionine = N(5)-methyl-L-glutaminyl-[peptide chain release factor] + S-adenosyl-L-homocysteine + H(+)</text>
        <dbReference type="Rhea" id="RHEA:42896"/>
        <dbReference type="Rhea" id="RHEA-COMP:10271"/>
        <dbReference type="Rhea" id="RHEA-COMP:10272"/>
        <dbReference type="ChEBI" id="CHEBI:15378"/>
        <dbReference type="ChEBI" id="CHEBI:30011"/>
        <dbReference type="ChEBI" id="CHEBI:57856"/>
        <dbReference type="ChEBI" id="CHEBI:59789"/>
        <dbReference type="ChEBI" id="CHEBI:61891"/>
        <dbReference type="EC" id="2.1.1.297"/>
    </reaction>
</comment>
<feature type="domain" description="Release factor glutamine methyltransferase N-terminal" evidence="7">
    <location>
        <begin position="5"/>
        <end position="75"/>
    </location>
</feature>
<dbReference type="OrthoDB" id="9784805at2"/>
<reference evidence="8 9" key="1">
    <citation type="submission" date="2018-11" db="EMBL/GenBank/DDBJ databases">
        <title>Genome sequencing and assembly of Anaerosphaera sp. nov., GS7-6-2.</title>
        <authorList>
            <person name="Rettenmaier R."/>
            <person name="Liebl W."/>
            <person name="Zverlov V."/>
        </authorList>
    </citation>
    <scope>NUCLEOTIDE SEQUENCE [LARGE SCALE GENOMIC DNA]</scope>
    <source>
        <strain evidence="8 9">GS7-6-2</strain>
    </source>
</reference>
<evidence type="ECO:0000256" key="3">
    <source>
        <dbReference type="ARBA" id="ARBA00022691"/>
    </source>
</evidence>
<dbReference type="CDD" id="cd02440">
    <property type="entry name" value="AdoMet_MTases"/>
    <property type="match status" value="1"/>
</dbReference>
<feature type="binding site" evidence="5">
    <location>
        <position position="143"/>
    </location>
    <ligand>
        <name>S-adenosyl-L-methionine</name>
        <dbReference type="ChEBI" id="CHEBI:59789"/>
    </ligand>
</feature>
<dbReference type="InterPro" id="IPR004556">
    <property type="entry name" value="HemK-like"/>
</dbReference>
<evidence type="ECO:0000313" key="9">
    <source>
        <dbReference type="Proteomes" id="UP000288812"/>
    </source>
</evidence>
<dbReference type="HAMAP" id="MF_02126">
    <property type="entry name" value="RF_methyltr_PrmC"/>
    <property type="match status" value="1"/>
</dbReference>
<dbReference type="InterPro" id="IPR050320">
    <property type="entry name" value="N5-glutamine_MTase"/>
</dbReference>
<dbReference type="GO" id="GO:0102559">
    <property type="term" value="F:peptide chain release factor N(5)-glutamine methyltransferase activity"/>
    <property type="evidence" value="ECO:0007669"/>
    <property type="project" value="UniProtKB-EC"/>
</dbReference>
<evidence type="ECO:0000256" key="1">
    <source>
        <dbReference type="ARBA" id="ARBA00022603"/>
    </source>
</evidence>
<keyword evidence="3 5" id="KW-0949">S-adenosyl-L-methionine</keyword>
<dbReference type="Gene3D" id="1.10.8.10">
    <property type="entry name" value="DNA helicase RuvA subunit, C-terminal domain"/>
    <property type="match status" value="1"/>
</dbReference>
<feature type="domain" description="Methyltransferase small" evidence="6">
    <location>
        <begin position="102"/>
        <end position="193"/>
    </location>
</feature>
<evidence type="ECO:0000259" key="6">
    <source>
        <dbReference type="Pfam" id="PF05175"/>
    </source>
</evidence>
<dbReference type="InterPro" id="IPR029063">
    <property type="entry name" value="SAM-dependent_MTases_sf"/>
</dbReference>
<dbReference type="RefSeq" id="WP_127723615.1">
    <property type="nucleotide sequence ID" value="NZ_RLIH01000003.1"/>
</dbReference>
<comment type="caution">
    <text evidence="5">Lacks conserved residue(s) required for the propagation of feature annotation.</text>
</comment>
<protein>
    <recommendedName>
        <fullName evidence="5">Release factor glutamine methyltransferase</fullName>
        <shortName evidence="5">RF MTase</shortName>
        <ecNumber evidence="5">2.1.1.297</ecNumber>
    </recommendedName>
    <alternativeName>
        <fullName evidence="5">N5-glutamine methyltransferase PrmC</fullName>
    </alternativeName>
    <alternativeName>
        <fullName evidence="5">Protein-(glutamine-N5) MTase PrmC</fullName>
    </alternativeName>
    <alternativeName>
        <fullName evidence="5">Protein-glutamine N-methyltransferase PrmC</fullName>
    </alternativeName>
</protein>
<dbReference type="InterPro" id="IPR002052">
    <property type="entry name" value="DNA_methylase_N6_adenine_CS"/>
</dbReference>
<comment type="function">
    <text evidence="5">Methylates the class 1 translation termination release factors RF1/PrfA and RF2/PrfB on the glutamine residue of the universally conserved GGQ motif.</text>
</comment>
<evidence type="ECO:0000256" key="5">
    <source>
        <dbReference type="HAMAP-Rule" id="MF_02126"/>
    </source>
</evidence>
<evidence type="ECO:0000256" key="4">
    <source>
        <dbReference type="ARBA" id="ARBA00048391"/>
    </source>
</evidence>
<dbReference type="EMBL" id="RLIH01000003">
    <property type="protein sequence ID" value="RVU55218.1"/>
    <property type="molecule type" value="Genomic_DNA"/>
</dbReference>
<dbReference type="AlphaFoldDB" id="A0A437S8P9"/>
<dbReference type="PROSITE" id="PS00092">
    <property type="entry name" value="N6_MTASE"/>
    <property type="match status" value="1"/>
</dbReference>
<dbReference type="Pfam" id="PF17827">
    <property type="entry name" value="PrmC_N"/>
    <property type="match status" value="1"/>
</dbReference>
<keyword evidence="9" id="KW-1185">Reference proteome</keyword>
<dbReference type="NCBIfam" id="TIGR00536">
    <property type="entry name" value="hemK_fam"/>
    <property type="match status" value="1"/>
</dbReference>
<feature type="binding site" evidence="5">
    <location>
        <position position="185"/>
    </location>
    <ligand>
        <name>S-adenosyl-L-methionine</name>
        <dbReference type="ChEBI" id="CHEBI:59789"/>
    </ligand>
</feature>
<dbReference type="NCBIfam" id="TIGR03534">
    <property type="entry name" value="RF_mod_PrmC"/>
    <property type="match status" value="1"/>
</dbReference>
<dbReference type="SUPFAM" id="SSF53335">
    <property type="entry name" value="S-adenosyl-L-methionine-dependent methyltransferases"/>
    <property type="match status" value="1"/>
</dbReference>
<proteinExistence type="inferred from homology"/>
<dbReference type="PANTHER" id="PTHR18895:SF74">
    <property type="entry name" value="MTRF1L RELEASE FACTOR GLUTAMINE METHYLTRANSFERASE"/>
    <property type="match status" value="1"/>
</dbReference>
<sequence>MVIGEALEKGLKYLENSEYTNPFLEVKVILSHLLNKDISYFISHSEDELDIEVEKEYLEILNRRKQGEPLQYILGEVNFYGRDFYIDNNVLIPRNDTEISVDVLREIFKNNKIDKFLEIGCGTGVVSITMALMNECADFLAVDISEYAIKNTIKNINKYDLKNISVIQSNLYSNVTGSYDIIYSNPPYIRTEEIKNLQAEVKNFEPILALDGGCDGLYFYRKIIEGAKNRLNKNGFLVFEIGYDQAEDLKIILKDYEIKVFKDLAQKDRVIVAYKGA</sequence>
<evidence type="ECO:0000256" key="2">
    <source>
        <dbReference type="ARBA" id="ARBA00022679"/>
    </source>
</evidence>
<dbReference type="Pfam" id="PF05175">
    <property type="entry name" value="MTS"/>
    <property type="match status" value="1"/>
</dbReference>
<dbReference type="InterPro" id="IPR040758">
    <property type="entry name" value="PrmC_N"/>
</dbReference>
<comment type="caution">
    <text evidence="8">The sequence shown here is derived from an EMBL/GenBank/DDBJ whole genome shotgun (WGS) entry which is preliminary data.</text>
</comment>
<dbReference type="EC" id="2.1.1.297" evidence="5"/>
<evidence type="ECO:0000313" key="8">
    <source>
        <dbReference type="EMBL" id="RVU55218.1"/>
    </source>
</evidence>
<organism evidence="8 9">
    <name type="scientific">Anaerosphaera multitolerans</name>
    <dbReference type="NCBI Taxonomy" id="2487351"/>
    <lineage>
        <taxon>Bacteria</taxon>
        <taxon>Bacillati</taxon>
        <taxon>Bacillota</taxon>
        <taxon>Tissierellia</taxon>
        <taxon>Tissierellales</taxon>
        <taxon>Peptoniphilaceae</taxon>
        <taxon>Anaerosphaera</taxon>
    </lineage>
</organism>
<feature type="binding site" evidence="5">
    <location>
        <begin position="185"/>
        <end position="188"/>
    </location>
    <ligand>
        <name>substrate</name>
    </ligand>
</feature>
<evidence type="ECO:0000259" key="7">
    <source>
        <dbReference type="Pfam" id="PF17827"/>
    </source>
</evidence>
<keyword evidence="2 5" id="KW-0808">Transferase</keyword>